<dbReference type="eggNOG" id="COG2815">
    <property type="taxonomic scope" value="Bacteria"/>
</dbReference>
<dbReference type="PROSITE" id="PS51178">
    <property type="entry name" value="PASTA"/>
    <property type="match status" value="2"/>
</dbReference>
<evidence type="ECO:0000313" key="14">
    <source>
        <dbReference type="Proteomes" id="UP000000467"/>
    </source>
</evidence>
<evidence type="ECO:0000256" key="5">
    <source>
        <dbReference type="ARBA" id="ARBA00022741"/>
    </source>
</evidence>
<keyword evidence="14" id="KW-1185">Reference proteome</keyword>
<feature type="domain" description="PASTA" evidence="12">
    <location>
        <begin position="406"/>
        <end position="467"/>
    </location>
</feature>
<evidence type="ECO:0000256" key="10">
    <source>
        <dbReference type="SAM" id="Phobius"/>
    </source>
</evidence>
<evidence type="ECO:0000256" key="1">
    <source>
        <dbReference type="ARBA" id="ARBA00012513"/>
    </source>
</evidence>
<dbReference type="KEGG" id="tpz:Tph_c25410"/>
<keyword evidence="10" id="KW-0472">Membrane</keyword>
<dbReference type="Gene3D" id="1.10.510.10">
    <property type="entry name" value="Transferase(Phosphotransferase) domain 1"/>
    <property type="match status" value="1"/>
</dbReference>
<dbReference type="eggNOG" id="COG0515">
    <property type="taxonomic scope" value="Bacteria"/>
</dbReference>
<reference evidence="13 14" key="1">
    <citation type="journal article" date="2012" name="BMC Genomics">
        <title>Genome-guided analysis of physiological and morphological traits of the fermentative acetate oxidizer Thermacetogenium phaeum.</title>
        <authorList>
            <person name="Oehler D."/>
            <person name="Poehlein A."/>
            <person name="Leimbach A."/>
            <person name="Muller N."/>
            <person name="Daniel R."/>
            <person name="Gottschalk G."/>
            <person name="Schink B."/>
        </authorList>
    </citation>
    <scope>NUCLEOTIDE SEQUENCE [LARGE SCALE GENOMIC DNA]</scope>
    <source>
        <strain evidence="14">ATCC BAA-254 / DSM 26808 / PB</strain>
    </source>
</reference>
<evidence type="ECO:0000259" key="12">
    <source>
        <dbReference type="PROSITE" id="PS51178"/>
    </source>
</evidence>
<dbReference type="InterPro" id="IPR008271">
    <property type="entry name" value="Ser/Thr_kinase_AS"/>
</dbReference>
<dbReference type="InterPro" id="IPR005543">
    <property type="entry name" value="PASTA_dom"/>
</dbReference>
<dbReference type="AlphaFoldDB" id="K4LL52"/>
<protein>
    <recommendedName>
        <fullName evidence="1">non-specific serine/threonine protein kinase</fullName>
        <ecNumber evidence="1">2.7.11.1</ecNumber>
    </recommendedName>
</protein>
<dbReference type="HOGENOM" id="CLU_000288_135_2_9"/>
<dbReference type="Gene3D" id="3.30.10.20">
    <property type="match status" value="2"/>
</dbReference>
<dbReference type="Pfam" id="PF03793">
    <property type="entry name" value="PASTA"/>
    <property type="match status" value="2"/>
</dbReference>
<dbReference type="SMART" id="SM00220">
    <property type="entry name" value="S_TKc"/>
    <property type="match status" value="1"/>
</dbReference>
<keyword evidence="2" id="KW-0723">Serine/threonine-protein kinase</keyword>
<dbReference type="Proteomes" id="UP000000467">
    <property type="component" value="Chromosome"/>
</dbReference>
<dbReference type="CDD" id="cd14014">
    <property type="entry name" value="STKc_PknB_like"/>
    <property type="match status" value="1"/>
</dbReference>
<keyword evidence="6 13" id="KW-0418">Kinase</keyword>
<dbReference type="Gene3D" id="3.30.200.20">
    <property type="entry name" value="Phosphorylase Kinase, domain 1"/>
    <property type="match status" value="1"/>
</dbReference>
<feature type="domain" description="PASTA" evidence="12">
    <location>
        <begin position="343"/>
        <end position="405"/>
    </location>
</feature>
<evidence type="ECO:0000313" key="13">
    <source>
        <dbReference type="EMBL" id="AFV12715.1"/>
    </source>
</evidence>
<dbReference type="CDD" id="cd06577">
    <property type="entry name" value="PASTA_pknB"/>
    <property type="match status" value="2"/>
</dbReference>
<comment type="catalytic activity">
    <reaction evidence="9">
        <text>L-seryl-[protein] + ATP = O-phospho-L-seryl-[protein] + ADP + H(+)</text>
        <dbReference type="Rhea" id="RHEA:17989"/>
        <dbReference type="Rhea" id="RHEA-COMP:9863"/>
        <dbReference type="Rhea" id="RHEA-COMP:11604"/>
        <dbReference type="ChEBI" id="CHEBI:15378"/>
        <dbReference type="ChEBI" id="CHEBI:29999"/>
        <dbReference type="ChEBI" id="CHEBI:30616"/>
        <dbReference type="ChEBI" id="CHEBI:83421"/>
        <dbReference type="ChEBI" id="CHEBI:456216"/>
        <dbReference type="EC" id="2.7.11.1"/>
    </reaction>
</comment>
<feature type="domain" description="Protein kinase" evidence="11">
    <location>
        <begin position="23"/>
        <end position="284"/>
    </location>
</feature>
<accession>K4LL52</accession>
<dbReference type="EMBL" id="CP003732">
    <property type="protein sequence ID" value="AFV12715.1"/>
    <property type="molecule type" value="Genomic_DNA"/>
</dbReference>
<feature type="transmembrane region" description="Helical" evidence="10">
    <location>
        <begin position="321"/>
        <end position="340"/>
    </location>
</feature>
<sequence length="537" mass="58451">MIYFHDKKGNGQAMNHKLLANRYEIEEEIGRGGIGTVYRARCNLLNRTVAIKVLHPHLSKNEIFREHLWREARAAAALSHPNIISIFDLVQEGEDYFLVMEYFPGESLRDLLQREGPLPPERAANLMAQVCLALAKAHEQGIIHRDIKPHNILVNAAGQVKVADFGLAANIHDSSLVDQKGVLIGSAPYLAPERIRGEEACFQSDIYSAGVVLYELLTGTPPFTGGSLKEITDKQLYEEPVPVDEINPQVPPLLAAVVQKAIAKDPERRYPTALSLAGALRPFCESGDEAATRILSPAGRASRVKPSPSSLFLRALLSRPLFLTGAAFVCLAFLLFLWYFRAGTVVPQVQGLTLADASRQLAAVGLSVRLRGQQDGGNPEEGRIVDQWPPAGSRFLKGLPVFLTVDSSRLVTVPDVRGWPAAEAVEELQKAGFRIAGNPPDGVVAATAPPPRTSHPEGTAVEISVRQVGAPGRKTLITVQLLQSSTVRLEVQDGAGRRTAYQERMEAGEYKIPVYTYGSGVVFLYIDGRLVNSISVG</sequence>
<name>K4LL52_THEPS</name>
<dbReference type="GO" id="GO:0004674">
    <property type="term" value="F:protein serine/threonine kinase activity"/>
    <property type="evidence" value="ECO:0007669"/>
    <property type="project" value="UniProtKB-KW"/>
</dbReference>
<evidence type="ECO:0000259" key="11">
    <source>
        <dbReference type="PROSITE" id="PS50011"/>
    </source>
</evidence>
<evidence type="ECO:0000256" key="4">
    <source>
        <dbReference type="ARBA" id="ARBA00022737"/>
    </source>
</evidence>
<keyword evidence="5" id="KW-0547">Nucleotide-binding</keyword>
<dbReference type="STRING" id="1089553.Tph_c25410"/>
<keyword evidence="4" id="KW-0677">Repeat</keyword>
<dbReference type="PROSITE" id="PS00108">
    <property type="entry name" value="PROTEIN_KINASE_ST"/>
    <property type="match status" value="1"/>
</dbReference>
<organism evidence="13 14">
    <name type="scientific">Thermacetogenium phaeum (strain ATCC BAA-254 / DSM 26808 / PB)</name>
    <dbReference type="NCBI Taxonomy" id="1089553"/>
    <lineage>
        <taxon>Bacteria</taxon>
        <taxon>Bacillati</taxon>
        <taxon>Bacillota</taxon>
        <taxon>Clostridia</taxon>
        <taxon>Thermoanaerobacterales</taxon>
        <taxon>Thermoanaerobacteraceae</taxon>
        <taxon>Thermacetogenium</taxon>
    </lineage>
</organism>
<dbReference type="InterPro" id="IPR011009">
    <property type="entry name" value="Kinase-like_dom_sf"/>
</dbReference>
<evidence type="ECO:0000256" key="3">
    <source>
        <dbReference type="ARBA" id="ARBA00022679"/>
    </source>
</evidence>
<dbReference type="PROSITE" id="PS50011">
    <property type="entry name" value="PROTEIN_KINASE_DOM"/>
    <property type="match status" value="1"/>
</dbReference>
<dbReference type="EC" id="2.7.11.1" evidence="1"/>
<comment type="catalytic activity">
    <reaction evidence="8">
        <text>L-threonyl-[protein] + ATP = O-phospho-L-threonyl-[protein] + ADP + H(+)</text>
        <dbReference type="Rhea" id="RHEA:46608"/>
        <dbReference type="Rhea" id="RHEA-COMP:11060"/>
        <dbReference type="Rhea" id="RHEA-COMP:11605"/>
        <dbReference type="ChEBI" id="CHEBI:15378"/>
        <dbReference type="ChEBI" id="CHEBI:30013"/>
        <dbReference type="ChEBI" id="CHEBI:30616"/>
        <dbReference type="ChEBI" id="CHEBI:61977"/>
        <dbReference type="ChEBI" id="CHEBI:456216"/>
        <dbReference type="EC" id="2.7.11.1"/>
    </reaction>
</comment>
<dbReference type="GO" id="GO:0106310">
    <property type="term" value="F:protein serine kinase activity"/>
    <property type="evidence" value="ECO:0007669"/>
    <property type="project" value="RHEA"/>
</dbReference>
<keyword evidence="10" id="KW-1133">Transmembrane helix</keyword>
<proteinExistence type="predicted"/>
<keyword evidence="10" id="KW-0812">Transmembrane</keyword>
<dbReference type="GO" id="GO:0005524">
    <property type="term" value="F:ATP binding"/>
    <property type="evidence" value="ECO:0007669"/>
    <property type="project" value="UniProtKB-KW"/>
</dbReference>
<evidence type="ECO:0000256" key="2">
    <source>
        <dbReference type="ARBA" id="ARBA00022527"/>
    </source>
</evidence>
<keyword evidence="7" id="KW-0067">ATP-binding</keyword>
<keyword evidence="3 13" id="KW-0808">Transferase</keyword>
<dbReference type="InterPro" id="IPR000719">
    <property type="entry name" value="Prot_kinase_dom"/>
</dbReference>
<dbReference type="FunFam" id="1.10.510.10:FF:000021">
    <property type="entry name" value="Serine/threonine protein kinase"/>
    <property type="match status" value="1"/>
</dbReference>
<dbReference type="SMART" id="SM00740">
    <property type="entry name" value="PASTA"/>
    <property type="match status" value="2"/>
</dbReference>
<evidence type="ECO:0000256" key="6">
    <source>
        <dbReference type="ARBA" id="ARBA00022777"/>
    </source>
</evidence>
<dbReference type="PANTHER" id="PTHR43289:SF6">
    <property type="entry name" value="SERINE_THREONINE-PROTEIN KINASE NEKL-3"/>
    <property type="match status" value="1"/>
</dbReference>
<dbReference type="PANTHER" id="PTHR43289">
    <property type="entry name" value="MITOGEN-ACTIVATED PROTEIN KINASE KINASE KINASE 20-RELATED"/>
    <property type="match status" value="1"/>
</dbReference>
<evidence type="ECO:0000256" key="9">
    <source>
        <dbReference type="ARBA" id="ARBA00048679"/>
    </source>
</evidence>
<dbReference type="SUPFAM" id="SSF56112">
    <property type="entry name" value="Protein kinase-like (PK-like)"/>
    <property type="match status" value="1"/>
</dbReference>
<dbReference type="Pfam" id="PF00069">
    <property type="entry name" value="Pkinase"/>
    <property type="match status" value="1"/>
</dbReference>
<evidence type="ECO:0000256" key="8">
    <source>
        <dbReference type="ARBA" id="ARBA00047899"/>
    </source>
</evidence>
<gene>
    <name evidence="13" type="primary">sps2</name>
    <name evidence="13" type="ordered locus">Tph_c25410</name>
</gene>
<evidence type="ECO:0000256" key="7">
    <source>
        <dbReference type="ARBA" id="ARBA00022840"/>
    </source>
</evidence>